<dbReference type="Proteomes" id="UP000820818">
    <property type="component" value="Linkage Group LG4"/>
</dbReference>
<evidence type="ECO:0000256" key="1">
    <source>
        <dbReference type="SAM" id="MobiDB-lite"/>
    </source>
</evidence>
<organism evidence="3 4">
    <name type="scientific">Daphnia sinensis</name>
    <dbReference type="NCBI Taxonomy" id="1820382"/>
    <lineage>
        <taxon>Eukaryota</taxon>
        <taxon>Metazoa</taxon>
        <taxon>Ecdysozoa</taxon>
        <taxon>Arthropoda</taxon>
        <taxon>Crustacea</taxon>
        <taxon>Branchiopoda</taxon>
        <taxon>Diplostraca</taxon>
        <taxon>Cladocera</taxon>
        <taxon>Anomopoda</taxon>
        <taxon>Daphniidae</taxon>
        <taxon>Daphnia</taxon>
        <taxon>Daphnia similis group</taxon>
    </lineage>
</organism>
<keyword evidence="2" id="KW-0732">Signal</keyword>
<dbReference type="AlphaFoldDB" id="A0AAD5LDG3"/>
<feature type="region of interest" description="Disordered" evidence="1">
    <location>
        <begin position="110"/>
        <end position="144"/>
    </location>
</feature>
<sequence length="144" mass="15148">MKGPSVSIVVLLLSLCLWSCQGDEEHKSHGDRHKRFLYYSKKGGFGFGLGLGPKGAGVPAMTMVGLVEQPVPVHVGVPEYPSYPPPAYPPPPDYSPPSYAPPPPAYAPPSYAPPPPAYSPPSPAYAPPPAYSPPSPAYAPPPAY</sequence>
<keyword evidence="4" id="KW-1185">Reference proteome</keyword>
<name>A0AAD5LDG3_9CRUS</name>
<evidence type="ECO:0000313" key="4">
    <source>
        <dbReference type="Proteomes" id="UP000820818"/>
    </source>
</evidence>
<feature type="chain" id="PRO_5042223485" evidence="2">
    <location>
        <begin position="23"/>
        <end position="144"/>
    </location>
</feature>
<reference evidence="3 4" key="1">
    <citation type="submission" date="2022-05" db="EMBL/GenBank/DDBJ databases">
        <title>A multi-omics perspective on studying reproductive biology in Daphnia sinensis.</title>
        <authorList>
            <person name="Jia J."/>
        </authorList>
    </citation>
    <scope>NUCLEOTIDE SEQUENCE [LARGE SCALE GENOMIC DNA]</scope>
    <source>
        <strain evidence="3 4">WSL</strain>
    </source>
</reference>
<evidence type="ECO:0000313" key="3">
    <source>
        <dbReference type="EMBL" id="KAI9559895.1"/>
    </source>
</evidence>
<dbReference type="PRINTS" id="PR01217">
    <property type="entry name" value="PRICHEXTENSN"/>
</dbReference>
<protein>
    <submittedName>
        <fullName evidence="3">Uncharacterized protein</fullName>
    </submittedName>
</protein>
<gene>
    <name evidence="3" type="ORF">GHT06_013902</name>
</gene>
<dbReference type="EMBL" id="WJBH02000004">
    <property type="protein sequence ID" value="KAI9559895.1"/>
    <property type="molecule type" value="Genomic_DNA"/>
</dbReference>
<proteinExistence type="predicted"/>
<feature type="signal peptide" evidence="2">
    <location>
        <begin position="1"/>
        <end position="22"/>
    </location>
</feature>
<accession>A0AAD5LDG3</accession>
<evidence type="ECO:0000256" key="2">
    <source>
        <dbReference type="SAM" id="SignalP"/>
    </source>
</evidence>
<comment type="caution">
    <text evidence="3">The sequence shown here is derived from an EMBL/GenBank/DDBJ whole genome shotgun (WGS) entry which is preliminary data.</text>
</comment>